<dbReference type="PANTHER" id="PTHR34536">
    <property type="entry name" value="DENTIN SIALOPHOSPHOPROTEIN-LIKE PROTEIN"/>
    <property type="match status" value="1"/>
</dbReference>
<feature type="compositionally biased region" description="Basic and acidic residues" evidence="1">
    <location>
        <begin position="1175"/>
        <end position="1197"/>
    </location>
</feature>
<feature type="region of interest" description="Disordered" evidence="1">
    <location>
        <begin position="853"/>
        <end position="888"/>
    </location>
</feature>
<reference evidence="2" key="1">
    <citation type="journal article" date="2023" name="Plant Biotechnol. J.">
        <title>Chromosome-level wild Hevea brasiliensis genome provides new tools for genomic-assisted breeding and valuable loci to elevate rubber yield.</title>
        <authorList>
            <person name="Cheng H."/>
            <person name="Song X."/>
            <person name="Hu Y."/>
            <person name="Wu T."/>
            <person name="Yang Q."/>
            <person name="An Z."/>
            <person name="Feng S."/>
            <person name="Deng Z."/>
            <person name="Wu W."/>
            <person name="Zeng X."/>
            <person name="Tu M."/>
            <person name="Wang X."/>
            <person name="Huang H."/>
        </authorList>
    </citation>
    <scope>NUCLEOTIDE SEQUENCE</scope>
    <source>
        <strain evidence="2">MT/VB/25A 57/8</strain>
    </source>
</reference>
<evidence type="ECO:0000313" key="3">
    <source>
        <dbReference type="Proteomes" id="UP001174677"/>
    </source>
</evidence>
<sequence length="1197" mass="133743">MAFCKTYDEKPLVNERGLSLGSMHDVRGLKFSSLINSDLTWKKVAKGNRTSSRRARNLVSRSRNTGEELIKMDSNAMDMSFSEYEKLGVSVLGCRFSENADLVHIKKRKLMFRSPTPPPKDPSQHPKENERLLKSQPEVVDYAASASCLGPTVDTEHDVGEKKFERQNKQLNEREEFSGIFILAATACRDSVGEVDYEEDCGVEESYTLEVSSMENLSNRDVKDDHSSAKISIEEHPEEFTASLRLHNTSTDGIVQSNNFHNKSMGDCSIAVVEDHLTKKFQETDVVHVFSSQDDHSFWDLNTSIDVWPHPIDNKCEDSHISDGITEDIKGGNCSNMIRNSESESMKRGFGSGRCHPETELPPADPSGIVDKQQFSNIKELKSDSLTDIDGISCSKEKLPSSVSIDSATVSSDRNKSASVQCLTLSSTGNGKSLYPHQATGLNGCAQNPLPSKSNESLRTFISKEICDVASVDVTCAKNEGGCSTIACETVSSSLQVEEVELAPCVTSSVNTTRETDVSNEDAKGAKENSLSQFNEVEFLPSSPGVKMMQTLSDLALDSKVICSNAFKYDETDNVMHKESEEPVTKSSEMSMALLHSPSDAYGNNSKDIVNSFDKMAVEERSDKGYNSEFFHDVHTDVQASRFEVDYDSQYEDGEVRESMEHIRQEYYGDDVEAEHVDYGSDSDNLGSGAEKIMTNTQGMDFQTCLSRLRGKYANDIGKTGGNNYSKSKIGTDNEITGDRIDSGVDDRRIQARNDSGWQDINNDDADGLDPVDQTRNAESRTFRRELCSRIEERAVNDLPFIRGRGRYAQDPHARSQGDDRLVDSQACSRGIKHHHLSKYHVPFSFHHLGSAKGLHQRVRRSGSPDARDKTLGMHRHIRPSRNLSPGWRVTLGRGRSMRYGLQLEGRGPRGRYHGFEVDDCCHSSVTHSHPVAKRDRSFSPIKSKDPRVHQSHSKCSSRSRSQSSCSGNPCFKSRSKFPNFKSAVRVQRMRSPDRRPGLSVGSARGFRPARRNHFSPSRNTQWIVDRKDGVFHRKEQSYNTHSSLSRRSMGRFVQQDDRSVDSSRSFRSVFSRRFREMSGAGGGSSRYEESDDDRGKHRCRYGLAHSVKQNDMEGPVKRFRYNVADGYSSRYRDVPDSFGKESPNCHGRSIASQIGDIPGKFREGRGPFTYQRGGKYDGDSKSSRGQEGDDEMASRG</sequence>
<feature type="region of interest" description="Disordered" evidence="1">
    <location>
        <begin position="1139"/>
        <end position="1197"/>
    </location>
</feature>
<dbReference type="PANTHER" id="PTHR34536:SF18">
    <property type="match status" value="1"/>
</dbReference>
<dbReference type="Proteomes" id="UP001174677">
    <property type="component" value="Chromosome 9"/>
</dbReference>
<feature type="compositionally biased region" description="Basic and acidic residues" evidence="1">
    <location>
        <begin position="933"/>
        <end position="949"/>
    </location>
</feature>
<feature type="region of interest" description="Disordered" evidence="1">
    <location>
        <begin position="926"/>
        <end position="970"/>
    </location>
</feature>
<feature type="compositionally biased region" description="Polar residues" evidence="1">
    <location>
        <begin position="1038"/>
        <end position="1047"/>
    </location>
</feature>
<feature type="region of interest" description="Disordered" evidence="1">
    <location>
        <begin position="987"/>
        <end position="1015"/>
    </location>
</feature>
<evidence type="ECO:0000256" key="1">
    <source>
        <dbReference type="SAM" id="MobiDB-lite"/>
    </source>
</evidence>
<proteinExistence type="predicted"/>
<evidence type="ECO:0000313" key="2">
    <source>
        <dbReference type="EMBL" id="KAJ9173640.1"/>
    </source>
</evidence>
<feature type="region of interest" description="Disordered" evidence="1">
    <location>
        <begin position="1037"/>
        <end position="1059"/>
    </location>
</feature>
<organism evidence="2 3">
    <name type="scientific">Hevea brasiliensis</name>
    <name type="common">Para rubber tree</name>
    <name type="synonym">Siphonia brasiliensis</name>
    <dbReference type="NCBI Taxonomy" id="3981"/>
    <lineage>
        <taxon>Eukaryota</taxon>
        <taxon>Viridiplantae</taxon>
        <taxon>Streptophyta</taxon>
        <taxon>Embryophyta</taxon>
        <taxon>Tracheophyta</taxon>
        <taxon>Spermatophyta</taxon>
        <taxon>Magnoliopsida</taxon>
        <taxon>eudicotyledons</taxon>
        <taxon>Gunneridae</taxon>
        <taxon>Pentapetalae</taxon>
        <taxon>rosids</taxon>
        <taxon>fabids</taxon>
        <taxon>Malpighiales</taxon>
        <taxon>Euphorbiaceae</taxon>
        <taxon>Crotonoideae</taxon>
        <taxon>Micrandreae</taxon>
        <taxon>Hevea</taxon>
    </lineage>
</organism>
<accession>A0ABQ9M268</accession>
<comment type="caution">
    <text evidence="2">The sequence shown here is derived from an EMBL/GenBank/DDBJ whole genome shotgun (WGS) entry which is preliminary data.</text>
</comment>
<protein>
    <submittedName>
        <fullName evidence="2">Uncharacterized protein</fullName>
    </submittedName>
</protein>
<name>A0ABQ9M268_HEVBR</name>
<feature type="region of interest" description="Disordered" evidence="1">
    <location>
        <begin position="1077"/>
        <end position="1097"/>
    </location>
</feature>
<gene>
    <name evidence="2" type="ORF">P3X46_016756</name>
</gene>
<feature type="region of interest" description="Disordered" evidence="1">
    <location>
        <begin position="345"/>
        <end position="369"/>
    </location>
</feature>
<dbReference type="EMBL" id="JARPOI010000009">
    <property type="protein sequence ID" value="KAJ9173640.1"/>
    <property type="molecule type" value="Genomic_DNA"/>
</dbReference>
<keyword evidence="3" id="KW-1185">Reference proteome</keyword>